<proteinExistence type="predicted"/>
<evidence type="ECO:0000256" key="2">
    <source>
        <dbReference type="ARBA" id="ARBA00022475"/>
    </source>
</evidence>
<keyword evidence="4" id="KW-0133">Cell shape</keyword>
<keyword evidence="2" id="KW-1003">Cell membrane</keyword>
<dbReference type="GO" id="GO:0005886">
    <property type="term" value="C:plasma membrane"/>
    <property type="evidence" value="ECO:0007669"/>
    <property type="project" value="UniProtKB-SubCell"/>
</dbReference>
<protein>
    <recommendedName>
        <fullName evidence="9">Rod shape-determining protein MreD</fullName>
    </recommendedName>
</protein>
<evidence type="ECO:0000256" key="1">
    <source>
        <dbReference type="ARBA" id="ARBA00004651"/>
    </source>
</evidence>
<dbReference type="InterPro" id="IPR017225">
    <property type="entry name" value="Cell_shape_determin_MreD_prd"/>
</dbReference>
<dbReference type="Pfam" id="PF04093">
    <property type="entry name" value="MreD"/>
    <property type="match status" value="1"/>
</dbReference>
<gene>
    <name evidence="8" type="ORF">SDC9_203052</name>
</gene>
<evidence type="ECO:0000256" key="3">
    <source>
        <dbReference type="ARBA" id="ARBA00022692"/>
    </source>
</evidence>
<keyword evidence="5 7" id="KW-1133">Transmembrane helix</keyword>
<evidence type="ECO:0000256" key="5">
    <source>
        <dbReference type="ARBA" id="ARBA00022989"/>
    </source>
</evidence>
<feature type="transmembrane region" description="Helical" evidence="7">
    <location>
        <begin position="116"/>
        <end position="136"/>
    </location>
</feature>
<comment type="subcellular location">
    <subcellularLocation>
        <location evidence="1">Cell membrane</location>
        <topology evidence="1">Multi-pass membrane protein</topology>
    </subcellularLocation>
</comment>
<dbReference type="InterPro" id="IPR007227">
    <property type="entry name" value="Cell_shape_determining_MreD"/>
</dbReference>
<dbReference type="NCBIfam" id="TIGR03426">
    <property type="entry name" value="shape_MreD"/>
    <property type="match status" value="1"/>
</dbReference>
<name>A0A645IWU9_9ZZZZ</name>
<dbReference type="AlphaFoldDB" id="A0A645IWU9"/>
<dbReference type="PIRSF" id="PIRSF037497">
    <property type="entry name" value="MreD_Clostridium/Treponema_prd"/>
    <property type="match status" value="1"/>
</dbReference>
<dbReference type="EMBL" id="VSSQ01124524">
    <property type="protein sequence ID" value="MPN55370.1"/>
    <property type="molecule type" value="Genomic_DNA"/>
</dbReference>
<feature type="transmembrane region" description="Helical" evidence="7">
    <location>
        <begin position="12"/>
        <end position="32"/>
    </location>
</feature>
<organism evidence="8">
    <name type="scientific">bioreactor metagenome</name>
    <dbReference type="NCBI Taxonomy" id="1076179"/>
    <lineage>
        <taxon>unclassified sequences</taxon>
        <taxon>metagenomes</taxon>
        <taxon>ecological metagenomes</taxon>
    </lineage>
</organism>
<evidence type="ECO:0000256" key="4">
    <source>
        <dbReference type="ARBA" id="ARBA00022960"/>
    </source>
</evidence>
<dbReference type="GO" id="GO:0008360">
    <property type="term" value="P:regulation of cell shape"/>
    <property type="evidence" value="ECO:0007669"/>
    <property type="project" value="UniProtKB-KW"/>
</dbReference>
<sequence length="150" mass="17046">MLILDNSVVPFFSIKGFSPSLLFTFIISYSIVNGYSEGLWLGVFAGLFQDIYFANILGVNALTNMICAVISGFIGVSIFKEKTLIPVLSNFVISIFKGILVFVILYVVGVGMSFRFVFFNSLYNLFLSIPVYRLTYKLCSIDYMRRNWKF</sequence>
<evidence type="ECO:0000256" key="6">
    <source>
        <dbReference type="ARBA" id="ARBA00023136"/>
    </source>
</evidence>
<keyword evidence="6 7" id="KW-0472">Membrane</keyword>
<keyword evidence="3 7" id="KW-0812">Transmembrane</keyword>
<evidence type="ECO:0008006" key="9">
    <source>
        <dbReference type="Google" id="ProtNLM"/>
    </source>
</evidence>
<feature type="transmembrane region" description="Helical" evidence="7">
    <location>
        <begin position="52"/>
        <end position="79"/>
    </location>
</feature>
<reference evidence="8" key="1">
    <citation type="submission" date="2019-08" db="EMBL/GenBank/DDBJ databases">
        <authorList>
            <person name="Kucharzyk K."/>
            <person name="Murdoch R.W."/>
            <person name="Higgins S."/>
            <person name="Loffler F."/>
        </authorList>
    </citation>
    <scope>NUCLEOTIDE SEQUENCE</scope>
</reference>
<accession>A0A645IWU9</accession>
<comment type="caution">
    <text evidence="8">The sequence shown here is derived from an EMBL/GenBank/DDBJ whole genome shotgun (WGS) entry which is preliminary data.</text>
</comment>
<feature type="transmembrane region" description="Helical" evidence="7">
    <location>
        <begin position="91"/>
        <end position="110"/>
    </location>
</feature>
<evidence type="ECO:0000256" key="7">
    <source>
        <dbReference type="SAM" id="Phobius"/>
    </source>
</evidence>
<evidence type="ECO:0000313" key="8">
    <source>
        <dbReference type="EMBL" id="MPN55370.1"/>
    </source>
</evidence>